<gene>
    <name evidence="1" type="ORF">HZF10_02615</name>
</gene>
<proteinExistence type="predicted"/>
<comment type="caution">
    <text evidence="1">The sequence shown here is derived from an EMBL/GenBank/DDBJ whole genome shotgun (WGS) entry which is preliminary data.</text>
</comment>
<evidence type="ECO:0000313" key="2">
    <source>
        <dbReference type="Proteomes" id="UP000535020"/>
    </source>
</evidence>
<dbReference type="Proteomes" id="UP000535020">
    <property type="component" value="Unassembled WGS sequence"/>
</dbReference>
<evidence type="ECO:0000313" key="1">
    <source>
        <dbReference type="EMBL" id="NYA69797.1"/>
    </source>
</evidence>
<name>A0A7Y9C618_9FLAO</name>
<dbReference type="AlphaFoldDB" id="A0A7Y9C618"/>
<protein>
    <submittedName>
        <fullName evidence="1">Uncharacterized protein</fullName>
    </submittedName>
</protein>
<reference evidence="1 2" key="1">
    <citation type="submission" date="2020-07" db="EMBL/GenBank/DDBJ databases">
        <authorList>
            <person name="Sun Q."/>
        </authorList>
    </citation>
    <scope>NUCLEOTIDE SEQUENCE [LARGE SCALE GENOMIC DNA]</scope>
    <source>
        <strain evidence="1 2">MAH-1</strain>
    </source>
</reference>
<dbReference type="EMBL" id="JACBJI010000001">
    <property type="protein sequence ID" value="NYA69797.1"/>
    <property type="molecule type" value="Genomic_DNA"/>
</dbReference>
<accession>A0A7Y9C618</accession>
<organism evidence="1 2">
    <name type="scientific">Flavobacterium agri</name>
    <dbReference type="NCBI Taxonomy" id="2743471"/>
    <lineage>
        <taxon>Bacteria</taxon>
        <taxon>Pseudomonadati</taxon>
        <taxon>Bacteroidota</taxon>
        <taxon>Flavobacteriia</taxon>
        <taxon>Flavobacteriales</taxon>
        <taxon>Flavobacteriaceae</taxon>
        <taxon>Flavobacterium</taxon>
    </lineage>
</organism>
<keyword evidence="2" id="KW-1185">Reference proteome</keyword>
<sequence length="521" mass="59868">MVTLDPFGFSEIDSTKQPEKTLSKVGNRLHLKTKRLTILNLLLIKRNKPLDSLLVKESERLIRAQRYVRRVMITPKATPYKDSVDIEIRELDSWSLIPDFSASTSKTEYELTERNFLGLGHQVEQNYQKDLRDGDDAYSVKYTIPNILNTYVKSIFSYQIDLKQNYVKSVNIERPFFSPYARWAAGMYFDQRFRQDTLPNANNEFEWQNFKSNATDLWAGHAIRIFKGESEDEKTTRLITTARYYKVHFVESPDVAHDTINFYATERNYLAGLGISSRQFVQDHYLFNYGIIEDVPVGKAFGITGGVQRKRGNEKTYLGARFTQGKYYNWGYLSANLEFGTYLRDGDSEQSAASLQANYFTPLYETGKWKFRQFIKGSLVIGNDREPSWGDMLTLKGPKGIQGFDSRTLYGTKKWLVTAQTQSYAPWNLMGFRLNPFLGYSIGMLGDGPNGFTKSKAYSQVGVGVLISNDYLVFSTFQLSFSFYPTMPDSDRGIFKTNAFSTDDFGLMDFELAKPRTVLYE</sequence>